<dbReference type="PANTHER" id="PTHR10695">
    <property type="entry name" value="DEPHOSPHO-COA KINASE-RELATED"/>
    <property type="match status" value="1"/>
</dbReference>
<dbReference type="Gene3D" id="3.40.50.300">
    <property type="entry name" value="P-loop containing nucleotide triphosphate hydrolases"/>
    <property type="match status" value="1"/>
</dbReference>
<dbReference type="CDD" id="cd02022">
    <property type="entry name" value="DPCK"/>
    <property type="match status" value="1"/>
</dbReference>
<evidence type="ECO:0000313" key="7">
    <source>
        <dbReference type="Proteomes" id="UP000002772"/>
    </source>
</evidence>
<dbReference type="PANTHER" id="PTHR10695:SF46">
    <property type="entry name" value="BIFUNCTIONAL COENZYME A SYNTHASE-RELATED"/>
    <property type="match status" value="1"/>
</dbReference>
<dbReference type="eggNOG" id="COG0237">
    <property type="taxonomic scope" value="Bacteria"/>
</dbReference>
<evidence type="ECO:0000256" key="3">
    <source>
        <dbReference type="ARBA" id="ARBA00022840"/>
    </source>
</evidence>
<accession>F8NBI8</accession>
<dbReference type="EMBL" id="GL945017">
    <property type="protein sequence ID" value="EGN57950.1"/>
    <property type="molecule type" value="Genomic_DNA"/>
</dbReference>
<keyword evidence="7" id="KW-1185">Reference proteome</keyword>
<dbReference type="HAMAP" id="MF_00376">
    <property type="entry name" value="Dephospho_CoA_kinase"/>
    <property type="match status" value="1"/>
</dbReference>
<dbReference type="GO" id="GO:0015937">
    <property type="term" value="P:coenzyme A biosynthetic process"/>
    <property type="evidence" value="ECO:0007669"/>
    <property type="project" value="UniProtKB-UniRule"/>
</dbReference>
<dbReference type="InterPro" id="IPR001977">
    <property type="entry name" value="Depp_CoAkinase"/>
</dbReference>
<keyword evidence="5" id="KW-0963">Cytoplasm</keyword>
<comment type="subcellular location">
    <subcellularLocation>
        <location evidence="5">Cytoplasm</location>
    </subcellularLocation>
</comment>
<dbReference type="GO" id="GO:0005737">
    <property type="term" value="C:cytoplasm"/>
    <property type="evidence" value="ECO:0007669"/>
    <property type="project" value="UniProtKB-SubCell"/>
</dbReference>
<keyword evidence="4 5" id="KW-0173">Coenzyme A biosynthesis</keyword>
<dbReference type="GO" id="GO:0005524">
    <property type="term" value="F:ATP binding"/>
    <property type="evidence" value="ECO:0007669"/>
    <property type="project" value="UniProtKB-UniRule"/>
</dbReference>
<feature type="binding site" evidence="5">
    <location>
        <begin position="12"/>
        <end position="17"/>
    </location>
    <ligand>
        <name>ATP</name>
        <dbReference type="ChEBI" id="CHEBI:30616"/>
    </ligand>
</feature>
<dbReference type="RefSeq" id="WP_007575841.1">
    <property type="nucleotide sequence ID" value="NZ_BPTS01000002.1"/>
</dbReference>
<dbReference type="PROSITE" id="PS51219">
    <property type="entry name" value="DPCK"/>
    <property type="match status" value="1"/>
</dbReference>
<proteinExistence type="inferred from homology"/>
<evidence type="ECO:0000256" key="4">
    <source>
        <dbReference type="ARBA" id="ARBA00022993"/>
    </source>
</evidence>
<evidence type="ECO:0000256" key="5">
    <source>
        <dbReference type="HAMAP-Rule" id="MF_00376"/>
    </source>
</evidence>
<dbReference type="STRING" id="688246.Premu_2596"/>
<dbReference type="EC" id="2.7.1.24" evidence="5"/>
<evidence type="ECO:0000256" key="1">
    <source>
        <dbReference type="ARBA" id="ARBA00009018"/>
    </source>
</evidence>
<keyword evidence="5 6" id="KW-0418">Kinase</keyword>
<dbReference type="OrthoDB" id="9812943at2"/>
<comment type="pathway">
    <text evidence="5">Cofactor biosynthesis; coenzyme A biosynthesis; CoA from (R)-pantothenate: step 5/5.</text>
</comment>
<evidence type="ECO:0000256" key="2">
    <source>
        <dbReference type="ARBA" id="ARBA00022741"/>
    </source>
</evidence>
<dbReference type="Proteomes" id="UP000002772">
    <property type="component" value="Unassembled WGS sequence"/>
</dbReference>
<organism evidence="6 7">
    <name type="scientific">Hallella multisaccharivorax DSM 17128</name>
    <dbReference type="NCBI Taxonomy" id="688246"/>
    <lineage>
        <taxon>Bacteria</taxon>
        <taxon>Pseudomonadati</taxon>
        <taxon>Bacteroidota</taxon>
        <taxon>Bacteroidia</taxon>
        <taxon>Bacteroidales</taxon>
        <taxon>Prevotellaceae</taxon>
        <taxon>Hallella</taxon>
    </lineage>
</organism>
<dbReference type="AlphaFoldDB" id="F8NBI8"/>
<name>F8NBI8_9BACT</name>
<dbReference type="Pfam" id="PF01121">
    <property type="entry name" value="CoaE"/>
    <property type="match status" value="1"/>
</dbReference>
<gene>
    <name evidence="5" type="primary">coaE</name>
    <name evidence="6" type="ORF">Premu_2596</name>
</gene>
<dbReference type="InterPro" id="IPR027417">
    <property type="entry name" value="P-loop_NTPase"/>
</dbReference>
<comment type="similarity">
    <text evidence="1 5">Belongs to the CoaE family.</text>
</comment>
<dbReference type="SUPFAM" id="SSF52540">
    <property type="entry name" value="P-loop containing nucleoside triphosphate hydrolases"/>
    <property type="match status" value="1"/>
</dbReference>
<comment type="function">
    <text evidence="5">Catalyzes the phosphorylation of the 3'-hydroxyl group of dephosphocoenzyme A to form coenzyme A.</text>
</comment>
<evidence type="ECO:0000313" key="6">
    <source>
        <dbReference type="EMBL" id="EGN57950.1"/>
    </source>
</evidence>
<comment type="catalytic activity">
    <reaction evidence="5">
        <text>3'-dephospho-CoA + ATP = ADP + CoA + H(+)</text>
        <dbReference type="Rhea" id="RHEA:18245"/>
        <dbReference type="ChEBI" id="CHEBI:15378"/>
        <dbReference type="ChEBI" id="CHEBI:30616"/>
        <dbReference type="ChEBI" id="CHEBI:57287"/>
        <dbReference type="ChEBI" id="CHEBI:57328"/>
        <dbReference type="ChEBI" id="CHEBI:456216"/>
        <dbReference type="EC" id="2.7.1.24"/>
    </reaction>
</comment>
<dbReference type="UniPathway" id="UPA00241">
    <property type="reaction ID" value="UER00356"/>
</dbReference>
<dbReference type="GO" id="GO:0004140">
    <property type="term" value="F:dephospho-CoA kinase activity"/>
    <property type="evidence" value="ECO:0007669"/>
    <property type="project" value="UniProtKB-UniRule"/>
</dbReference>
<keyword evidence="2 5" id="KW-0547">Nucleotide-binding</keyword>
<sequence length="201" mass="22836">MIGHFAITGGIGSGKSYVCHTLEAYGIKVYDCDAAAKRLWATDRALQNGLKAIVGDEVYKDGNLQKGVLATFLLQSVSNKLAVDNLVHPAVALDFLQSGLRWLESAVFFDSGFYKRLVFDFTVCVSAPLDVRVERVMRRDGISRERAMEWMARQWPQEEVERHSDFVIVNDGHRDLNEQVMEMLNRLNQLNLSSNRQHINY</sequence>
<reference evidence="7" key="1">
    <citation type="journal article" date="2011" name="Stand. Genomic Sci.">
        <title>Non-contiguous finished genome sequence of the opportunistic oral pathogen Prevotella multisaccharivorax type strain (PPPA20).</title>
        <authorList>
            <person name="Pati A."/>
            <person name="Gronow S."/>
            <person name="Lu M."/>
            <person name="Lapidus A."/>
            <person name="Nolan M."/>
            <person name="Lucas S."/>
            <person name="Hammon N."/>
            <person name="Deshpande S."/>
            <person name="Cheng J.F."/>
            <person name="Tapia R."/>
            <person name="Han C."/>
            <person name="Goodwin L."/>
            <person name="Pitluck S."/>
            <person name="Liolios K."/>
            <person name="Pagani I."/>
            <person name="Mavromatis K."/>
            <person name="Mikhailova N."/>
            <person name="Huntemann M."/>
            <person name="Chen A."/>
            <person name="Palaniappan K."/>
            <person name="Land M."/>
            <person name="Hauser L."/>
            <person name="Detter J.C."/>
            <person name="Brambilla E.M."/>
            <person name="Rohde M."/>
            <person name="Goker M."/>
            <person name="Woyke T."/>
            <person name="Bristow J."/>
            <person name="Eisen J.A."/>
            <person name="Markowitz V."/>
            <person name="Hugenholtz P."/>
            <person name="Kyrpides N.C."/>
            <person name="Klenk H.P."/>
            <person name="Ivanova N."/>
        </authorList>
    </citation>
    <scope>NUCLEOTIDE SEQUENCE [LARGE SCALE GENOMIC DNA]</scope>
    <source>
        <strain evidence="7">DSM 17128</strain>
    </source>
</reference>
<protein>
    <recommendedName>
        <fullName evidence="5">Dephospho-CoA kinase</fullName>
        <ecNumber evidence="5">2.7.1.24</ecNumber>
    </recommendedName>
    <alternativeName>
        <fullName evidence="5">Dephosphocoenzyme A kinase</fullName>
    </alternativeName>
</protein>
<keyword evidence="3 5" id="KW-0067">ATP-binding</keyword>
<keyword evidence="5 6" id="KW-0808">Transferase</keyword>
<dbReference type="HOGENOM" id="CLU_057180_3_1_10"/>